<gene>
    <name evidence="2" type="ORF">YA0853_31190</name>
</gene>
<accession>A0A8I1JHP4</accession>
<comment type="caution">
    <text evidence="2">The sequence shown here is derived from an EMBL/GenBank/DDBJ whole genome shotgun (WGS) entry which is preliminary data.</text>
</comment>
<keyword evidence="1" id="KW-1133">Transmembrane helix</keyword>
<dbReference type="RefSeq" id="WP_046510210.1">
    <property type="nucleotide sequence ID" value="NZ_JAEILH010000076.1"/>
</dbReference>
<organism evidence="2 3">
    <name type="scientific">Pseudomonas rhodesiae</name>
    <dbReference type="NCBI Taxonomy" id="76760"/>
    <lineage>
        <taxon>Bacteria</taxon>
        <taxon>Pseudomonadati</taxon>
        <taxon>Pseudomonadota</taxon>
        <taxon>Gammaproteobacteria</taxon>
        <taxon>Pseudomonadales</taxon>
        <taxon>Pseudomonadaceae</taxon>
        <taxon>Pseudomonas</taxon>
    </lineage>
</organism>
<proteinExistence type="predicted"/>
<feature type="transmembrane region" description="Helical" evidence="1">
    <location>
        <begin position="88"/>
        <end position="110"/>
    </location>
</feature>
<evidence type="ECO:0000313" key="3">
    <source>
        <dbReference type="Proteomes" id="UP000645865"/>
    </source>
</evidence>
<dbReference type="EMBL" id="JAEILH010000076">
    <property type="protein sequence ID" value="MBI6628084.1"/>
    <property type="molecule type" value="Genomic_DNA"/>
</dbReference>
<keyword evidence="1" id="KW-0812">Transmembrane</keyword>
<dbReference type="Proteomes" id="UP000645865">
    <property type="component" value="Unassembled WGS sequence"/>
</dbReference>
<sequence>MKRSYPIATQTNRARPFLIAIGIFYLANLLGTLHFSSLRLFGMMYSGVDLQVGAPVFTLLQDAWAVVGLQLGGTGLVALWGARQPVRFMAVVPVVIVTEVLDGIWDLYSIVWSHEAMWFGLLTFAIHVVWIVWGLQVWRVSSRRSSGLTVPTS</sequence>
<dbReference type="Pfam" id="PF06139">
    <property type="entry name" value="BphX"/>
    <property type="match status" value="1"/>
</dbReference>
<evidence type="ECO:0000313" key="2">
    <source>
        <dbReference type="EMBL" id="MBI6628084.1"/>
    </source>
</evidence>
<keyword evidence="1" id="KW-0472">Membrane</keyword>
<feature type="transmembrane region" description="Helical" evidence="1">
    <location>
        <begin position="63"/>
        <end position="81"/>
    </location>
</feature>
<feature type="transmembrane region" description="Helical" evidence="1">
    <location>
        <begin position="16"/>
        <end position="35"/>
    </location>
</feature>
<feature type="transmembrane region" description="Helical" evidence="1">
    <location>
        <begin position="116"/>
        <end position="135"/>
    </location>
</feature>
<evidence type="ECO:0000256" key="1">
    <source>
        <dbReference type="SAM" id="Phobius"/>
    </source>
</evidence>
<reference evidence="2" key="1">
    <citation type="submission" date="2020-12" db="EMBL/GenBank/DDBJ databases">
        <title>Comparative genomic insights into the epidemiology and virulence of plant pathogenic Pseudomonads from Turkey.</title>
        <authorList>
            <person name="Dillon M."/>
            <person name="Ruiz-Bedoya T."/>
            <person name="Bendalovic-Torma C."/>
            <person name="Guttman K.M."/>
            <person name="Kwak H."/>
            <person name="Middleton M.A."/>
            <person name="Wang P.W."/>
            <person name="Horuz S."/>
            <person name="Aysan Y."/>
            <person name="Guttman D.S."/>
        </authorList>
    </citation>
    <scope>NUCLEOTIDE SEQUENCE</scope>
    <source>
        <strain evidence="2">S5_IA_3a</strain>
    </source>
</reference>
<dbReference type="AlphaFoldDB" id="A0A8I1JHP4"/>
<name>A0A8I1JHP4_9PSED</name>
<protein>
    <submittedName>
        <fullName evidence="2">BphX family protein</fullName>
    </submittedName>
</protein>
<dbReference type="InterPro" id="IPR009310">
    <property type="entry name" value="BphX"/>
</dbReference>